<reference evidence="1 2" key="1">
    <citation type="submission" date="2022-05" db="EMBL/GenBank/DDBJ databases">
        <title>A multi-omics perspective on studying reproductive biology in Daphnia sinensis.</title>
        <authorList>
            <person name="Jia J."/>
        </authorList>
    </citation>
    <scope>NUCLEOTIDE SEQUENCE [LARGE SCALE GENOMIC DNA]</scope>
    <source>
        <strain evidence="1 2">WSL</strain>
    </source>
</reference>
<organism evidence="1 2">
    <name type="scientific">Daphnia sinensis</name>
    <dbReference type="NCBI Taxonomy" id="1820382"/>
    <lineage>
        <taxon>Eukaryota</taxon>
        <taxon>Metazoa</taxon>
        <taxon>Ecdysozoa</taxon>
        <taxon>Arthropoda</taxon>
        <taxon>Crustacea</taxon>
        <taxon>Branchiopoda</taxon>
        <taxon>Diplostraca</taxon>
        <taxon>Cladocera</taxon>
        <taxon>Anomopoda</taxon>
        <taxon>Daphniidae</taxon>
        <taxon>Daphnia</taxon>
        <taxon>Daphnia similis group</taxon>
    </lineage>
</organism>
<evidence type="ECO:0008006" key="3">
    <source>
        <dbReference type="Google" id="ProtNLM"/>
    </source>
</evidence>
<dbReference type="AlphaFoldDB" id="A0AAD5PYZ6"/>
<gene>
    <name evidence="1" type="ORF">GHT06_011470</name>
</gene>
<name>A0AAD5PYZ6_9CRUS</name>
<keyword evidence="2" id="KW-1185">Reference proteome</keyword>
<sequence length="417" mass="47526">MSAIGSVDDTPRDYMTIDIPEDEIQCLSHDQLIALAYMEEDRRRHIRFVHPRCYNEVPEQLERDCDRERRRPINMSCLDKMAADISYRDFLTWCNKKDDFCHLQQITQYPIREQAATLRMTLSLKMLQTVEMIQRYVRKKRSVALDRVEFEEYRQDHSATFDEFYIGLQRIVRRVMPTCHTFCICDQDGRKKLLAITPFPSLQTAIDLCCSEEAACKNESLLSRFGATSVNGIQKRPQMWKLWSSPHDSGKDCPTKGRECHNCGKPGQFSTVGEKHEAKGKKLDARSKRLVSVRLAHVAATRPAPTIPIDINNRSGERLYTVNAIPDTGAEATVVSVAILQLLGKDINNLLQHGVDNLTAANNSSLNCAGRLELQLRYTGRSVTTSILFSPEHDGMLLSWFICVELGLLPPYYPEPS</sequence>
<evidence type="ECO:0000313" key="1">
    <source>
        <dbReference type="EMBL" id="KAI9560535.1"/>
    </source>
</evidence>
<dbReference type="PANTHER" id="PTHR33198:SF8">
    <property type="entry name" value="CCHC-TYPE DOMAIN-CONTAINING PROTEIN"/>
    <property type="match status" value="1"/>
</dbReference>
<evidence type="ECO:0000313" key="2">
    <source>
        <dbReference type="Proteomes" id="UP000820818"/>
    </source>
</evidence>
<dbReference type="PANTHER" id="PTHR33198">
    <property type="entry name" value="ANK_REP_REGION DOMAIN-CONTAINING PROTEIN-RELATED"/>
    <property type="match status" value="1"/>
</dbReference>
<proteinExistence type="predicted"/>
<accession>A0AAD5PYZ6</accession>
<dbReference type="EMBL" id="WJBH02000003">
    <property type="protein sequence ID" value="KAI9560535.1"/>
    <property type="molecule type" value="Genomic_DNA"/>
</dbReference>
<comment type="caution">
    <text evidence="1">The sequence shown here is derived from an EMBL/GenBank/DDBJ whole genome shotgun (WGS) entry which is preliminary data.</text>
</comment>
<dbReference type="Proteomes" id="UP000820818">
    <property type="component" value="Linkage Group LG3"/>
</dbReference>
<protein>
    <recommendedName>
        <fullName evidence="3">Peptidase A2 domain-containing protein</fullName>
    </recommendedName>
</protein>